<proteinExistence type="predicted"/>
<gene>
    <name evidence="1" type="ORF">B0T11DRAFT_299859</name>
</gene>
<protein>
    <submittedName>
        <fullName evidence="1">Uncharacterized protein</fullName>
    </submittedName>
</protein>
<comment type="caution">
    <text evidence="1">The sequence shown here is derived from an EMBL/GenBank/DDBJ whole genome shotgun (WGS) entry which is preliminary data.</text>
</comment>
<dbReference type="SUPFAM" id="SSF52777">
    <property type="entry name" value="CoA-dependent acyltransferases"/>
    <property type="match status" value="1"/>
</dbReference>
<name>A0A8K0TE18_9PEZI</name>
<accession>A0A8K0TE18</accession>
<dbReference type="AlphaFoldDB" id="A0A8K0TE18"/>
<organism evidence="1 2">
    <name type="scientific">Plectosphaerella cucumerina</name>
    <dbReference type="NCBI Taxonomy" id="40658"/>
    <lineage>
        <taxon>Eukaryota</taxon>
        <taxon>Fungi</taxon>
        <taxon>Dikarya</taxon>
        <taxon>Ascomycota</taxon>
        <taxon>Pezizomycotina</taxon>
        <taxon>Sordariomycetes</taxon>
        <taxon>Hypocreomycetidae</taxon>
        <taxon>Glomerellales</taxon>
        <taxon>Plectosphaerellaceae</taxon>
        <taxon>Plectosphaerella</taxon>
    </lineage>
</organism>
<dbReference type="OrthoDB" id="21502at2759"/>
<dbReference type="Gene3D" id="3.30.559.10">
    <property type="entry name" value="Chloramphenicol acetyltransferase-like domain"/>
    <property type="match status" value="2"/>
</dbReference>
<evidence type="ECO:0000313" key="1">
    <source>
        <dbReference type="EMBL" id="KAH7358862.1"/>
    </source>
</evidence>
<dbReference type="Proteomes" id="UP000813385">
    <property type="component" value="Unassembled WGS sequence"/>
</dbReference>
<reference evidence="1" key="1">
    <citation type="journal article" date="2021" name="Nat. Commun.">
        <title>Genetic determinants of endophytism in the Arabidopsis root mycobiome.</title>
        <authorList>
            <person name="Mesny F."/>
            <person name="Miyauchi S."/>
            <person name="Thiergart T."/>
            <person name="Pickel B."/>
            <person name="Atanasova L."/>
            <person name="Karlsson M."/>
            <person name="Huettel B."/>
            <person name="Barry K.W."/>
            <person name="Haridas S."/>
            <person name="Chen C."/>
            <person name="Bauer D."/>
            <person name="Andreopoulos W."/>
            <person name="Pangilinan J."/>
            <person name="LaButti K."/>
            <person name="Riley R."/>
            <person name="Lipzen A."/>
            <person name="Clum A."/>
            <person name="Drula E."/>
            <person name="Henrissat B."/>
            <person name="Kohler A."/>
            <person name="Grigoriev I.V."/>
            <person name="Martin F.M."/>
            <person name="Hacquard S."/>
        </authorList>
    </citation>
    <scope>NUCLEOTIDE SEQUENCE</scope>
    <source>
        <strain evidence="1">MPI-CAGE-AT-0016</strain>
    </source>
</reference>
<keyword evidence="2" id="KW-1185">Reference proteome</keyword>
<dbReference type="EMBL" id="JAGPXD010000004">
    <property type="protein sequence ID" value="KAH7358862.1"/>
    <property type="molecule type" value="Genomic_DNA"/>
</dbReference>
<evidence type="ECO:0000313" key="2">
    <source>
        <dbReference type="Proteomes" id="UP000813385"/>
    </source>
</evidence>
<sequence>MQPPNRPVESLDVLPKRVIVHSGFVFSGHLDVPRLRGAAAKVVEVYPELNVSIKGDWFTLGEWRTPASKGPALDFKHRELPDKTLADAFGPAAAAAKMDLDASSKVTSLGIANIPDAQGLFGFDGPSVGSLGLSPIPTLSFRVKTLGSPDDGHTLLAMIIPHFITDAMGLGGLMETWGRLYRGEAVPTRTENPHPDLLKILDAMPAVDSTAPIKEDEQPGSGLRAGFLDFFSYGKDMARLASSKEFEERYVHFPSRLLEKYRDEARTRLGSDVPGPSVSRHDVFSAMMLRLYANSSFVSDETQPFDFYNVYSMLPVFPKGSLPTPYLHNINTPGWFPLSSSSFILSTSLPELATIIRRRLNALRTVDNVREVILYNERMGSALGQVPRVDARHGWGMVSSWGGVEDMASAGFAGEKLVFLRPATQNLGEMAAPNIAYSFRDGHGGIISRIVLIKGDWDAMWAGSGLDGLEV</sequence>
<dbReference type="InterPro" id="IPR023213">
    <property type="entry name" value="CAT-like_dom_sf"/>
</dbReference>